<dbReference type="InterPro" id="IPR012850">
    <property type="entry name" value="A-amylase_bs_C"/>
</dbReference>
<protein>
    <recommendedName>
        <fullName evidence="6">Alpha-amylase</fullName>
        <ecNumber evidence="6">3.2.1.1</ecNumber>
    </recommendedName>
</protein>
<name>A0A2N5Z929_MUIH1</name>
<comment type="similarity">
    <text evidence="1 5">Belongs to the glycosyl hydrolase 13 family.</text>
</comment>
<dbReference type="SMART" id="SM00810">
    <property type="entry name" value="Alpha-amyl_C2"/>
    <property type="match status" value="1"/>
</dbReference>
<evidence type="ECO:0000256" key="5">
    <source>
        <dbReference type="RuleBase" id="RU003615"/>
    </source>
</evidence>
<dbReference type="PANTHER" id="PTHR43447">
    <property type="entry name" value="ALPHA-AMYLASE"/>
    <property type="match status" value="1"/>
</dbReference>
<dbReference type="InterPro" id="IPR017853">
    <property type="entry name" value="GH"/>
</dbReference>
<dbReference type="SUPFAM" id="SSF51011">
    <property type="entry name" value="Glycosyl hydrolase domain"/>
    <property type="match status" value="1"/>
</dbReference>
<dbReference type="GO" id="GO:0005509">
    <property type="term" value="F:calcium ion binding"/>
    <property type="evidence" value="ECO:0007669"/>
    <property type="project" value="InterPro"/>
</dbReference>
<dbReference type="Gene3D" id="2.60.40.1180">
    <property type="entry name" value="Golgi alpha-mannosidase II"/>
    <property type="match status" value="1"/>
</dbReference>
<reference evidence="10 11" key="1">
    <citation type="submission" date="2017-11" db="EMBL/GenBank/DDBJ databases">
        <title>Genome-resolved metagenomics identifies genetic mobility, metabolic interactions, and unexpected diversity in perchlorate-reducing communities.</title>
        <authorList>
            <person name="Barnum T.P."/>
            <person name="Figueroa I.A."/>
            <person name="Carlstrom C.I."/>
            <person name="Lucas L.N."/>
            <person name="Engelbrektson A.L."/>
            <person name="Coates J.D."/>
        </authorList>
    </citation>
    <scope>NUCLEOTIDE SEQUENCE [LARGE SCALE GENOMIC DNA]</scope>
    <source>
        <strain evidence="10">BM706</strain>
    </source>
</reference>
<comment type="caution">
    <text evidence="10">The sequence shown here is derived from an EMBL/GenBank/DDBJ whole genome shotgun (WGS) entry which is preliminary data.</text>
</comment>
<dbReference type="AlphaFoldDB" id="A0A2N5Z929"/>
<dbReference type="CDD" id="cd11314">
    <property type="entry name" value="AmyAc_arch_bac_plant_AmyA"/>
    <property type="match status" value="1"/>
</dbReference>
<dbReference type="GO" id="GO:0004556">
    <property type="term" value="F:alpha-amylase activity"/>
    <property type="evidence" value="ECO:0007669"/>
    <property type="project" value="UniProtKB-UniRule"/>
</dbReference>
<comment type="catalytic activity">
    <reaction evidence="6">
        <text>Endohydrolysis of (1-&gt;4)-alpha-D-glucosidic linkages in polysaccharides containing three or more (1-&gt;4)-alpha-linked D-glucose units.</text>
        <dbReference type="EC" id="3.2.1.1"/>
    </reaction>
</comment>
<dbReference type="Gene3D" id="3.20.20.80">
    <property type="entry name" value="Glycosidases"/>
    <property type="match status" value="1"/>
</dbReference>
<feature type="domain" description="Alpha-amylase C-terminal beta-sheet" evidence="9">
    <location>
        <begin position="353"/>
        <end position="414"/>
    </location>
</feature>
<dbReference type="Pfam" id="PF00128">
    <property type="entry name" value="Alpha-amylase"/>
    <property type="match status" value="1"/>
</dbReference>
<evidence type="ECO:0000259" key="9">
    <source>
        <dbReference type="SMART" id="SM00810"/>
    </source>
</evidence>
<dbReference type="Proteomes" id="UP000234857">
    <property type="component" value="Unassembled WGS sequence"/>
</dbReference>
<feature type="signal peptide" evidence="7">
    <location>
        <begin position="1"/>
        <end position="18"/>
    </location>
</feature>
<evidence type="ECO:0000256" key="4">
    <source>
        <dbReference type="ARBA" id="ARBA00023295"/>
    </source>
</evidence>
<dbReference type="InterPro" id="IPR013780">
    <property type="entry name" value="Glyco_hydro_b"/>
</dbReference>
<keyword evidence="3 6" id="KW-0119">Carbohydrate metabolism</keyword>
<feature type="chain" id="PRO_5014859694" description="Alpha-amylase" evidence="7">
    <location>
        <begin position="19"/>
        <end position="415"/>
    </location>
</feature>
<evidence type="ECO:0000256" key="6">
    <source>
        <dbReference type="RuleBase" id="RU361134"/>
    </source>
</evidence>
<gene>
    <name evidence="10" type="ORF">C0601_13575</name>
</gene>
<dbReference type="InterPro" id="IPR006046">
    <property type="entry name" value="Alpha_amylase"/>
</dbReference>
<dbReference type="PRINTS" id="PR00110">
    <property type="entry name" value="ALPHAAMYLASE"/>
</dbReference>
<sequence>MKKLLLLFIIVFCINIFASPMTENTSDVMLQGFHWNSHFSPCWWKVIEDKAGDISNAGFDMVWFPPSSSSAAVEGYLPNRLYILDSGYGNSRELTDAIRALHNKGVRVIGDIVINHRVGTKDWADFTDPVWGADSVCSNDEWFGAKGSYDTGAGYHAARDIDHTRSYVRDSIVNWMNMLKGVGYDGWRYDFVKGFNGRFVDYYNSKTDPYFSVGEYWVDLDVYDPDGNRQQICDWLDSTGGNSYAFDFTTKGLLQHAINNSEYFRLKDYRNRPAGLIGWWPERSATFIDNHDTGPSTGGNGGQNHWPFPGDKILVGYAYILTHPGIPCVYWPHYFDWGNDNRQAIKKLISIRKSFGITSGSKVNVLLADNSKYVANITGNNGQLIVKIGPGNYTPGASDWKLLTSGNDYALWGKK</sequence>
<evidence type="ECO:0000313" key="10">
    <source>
        <dbReference type="EMBL" id="PLX15156.1"/>
    </source>
</evidence>
<accession>A0A2N5Z929</accession>
<organism evidence="10 11">
    <name type="scientific">Muiribacterium halophilum</name>
    <dbReference type="NCBI Taxonomy" id="2053465"/>
    <lineage>
        <taxon>Bacteria</taxon>
        <taxon>Candidatus Muiribacteriota</taxon>
        <taxon>Candidatus Muiribacteriia</taxon>
        <taxon>Candidatus Muiribacteriales</taxon>
        <taxon>Candidatus Muiribacteriaceae</taxon>
        <taxon>Candidatus Muiribacterium</taxon>
    </lineage>
</organism>
<keyword evidence="7" id="KW-0732">Signal</keyword>
<evidence type="ECO:0000256" key="1">
    <source>
        <dbReference type="ARBA" id="ARBA00008061"/>
    </source>
</evidence>
<dbReference type="Pfam" id="PF07821">
    <property type="entry name" value="Alpha-amyl_C2"/>
    <property type="match status" value="1"/>
</dbReference>
<evidence type="ECO:0000256" key="3">
    <source>
        <dbReference type="ARBA" id="ARBA00023277"/>
    </source>
</evidence>
<evidence type="ECO:0000256" key="2">
    <source>
        <dbReference type="ARBA" id="ARBA00022801"/>
    </source>
</evidence>
<dbReference type="SUPFAM" id="SSF51445">
    <property type="entry name" value="(Trans)glycosidases"/>
    <property type="match status" value="1"/>
</dbReference>
<evidence type="ECO:0000313" key="11">
    <source>
        <dbReference type="Proteomes" id="UP000234857"/>
    </source>
</evidence>
<evidence type="ECO:0000256" key="7">
    <source>
        <dbReference type="SAM" id="SignalP"/>
    </source>
</evidence>
<dbReference type="InterPro" id="IPR006047">
    <property type="entry name" value="GH13_cat_dom"/>
</dbReference>
<keyword evidence="4 6" id="KW-0326">Glycosidase</keyword>
<dbReference type="SMART" id="SM00642">
    <property type="entry name" value="Aamy"/>
    <property type="match status" value="1"/>
</dbReference>
<feature type="domain" description="Glycosyl hydrolase family 13 catalytic" evidence="8">
    <location>
        <begin position="27"/>
        <end position="352"/>
    </location>
</feature>
<dbReference type="EC" id="3.2.1.1" evidence="6"/>
<proteinExistence type="inferred from homology"/>
<evidence type="ECO:0000259" key="8">
    <source>
        <dbReference type="SMART" id="SM00642"/>
    </source>
</evidence>
<keyword evidence="2 6" id="KW-0378">Hydrolase</keyword>
<dbReference type="GO" id="GO:0005975">
    <property type="term" value="P:carbohydrate metabolic process"/>
    <property type="evidence" value="ECO:0007669"/>
    <property type="project" value="InterPro"/>
</dbReference>
<dbReference type="EMBL" id="PKTG01000146">
    <property type="protein sequence ID" value="PLX15156.1"/>
    <property type="molecule type" value="Genomic_DNA"/>
</dbReference>